<dbReference type="InterPro" id="IPR019458">
    <property type="entry name" value="Est1-like_N"/>
</dbReference>
<proteinExistence type="predicted"/>
<evidence type="ECO:0000259" key="2">
    <source>
        <dbReference type="Pfam" id="PF10373"/>
    </source>
</evidence>
<dbReference type="SUPFAM" id="SSF48452">
    <property type="entry name" value="TPR-like"/>
    <property type="match status" value="1"/>
</dbReference>
<dbReference type="Pfam" id="PF10374">
    <property type="entry name" value="EST1"/>
    <property type="match status" value="1"/>
</dbReference>
<evidence type="ECO:0000313" key="4">
    <source>
        <dbReference type="EMBL" id="KAK5778572.1"/>
    </source>
</evidence>
<evidence type="ECO:0000256" key="1">
    <source>
        <dbReference type="SAM" id="MobiDB-lite"/>
    </source>
</evidence>
<dbReference type="InterPro" id="IPR011990">
    <property type="entry name" value="TPR-like_helical_dom_sf"/>
</dbReference>
<gene>
    <name evidence="4" type="ORF">RI543_004240</name>
</gene>
<feature type="domain" description="Telomerase activating protein Est1-like N-terminal" evidence="3">
    <location>
        <begin position="97"/>
        <end position="234"/>
    </location>
</feature>
<dbReference type="EMBL" id="JAWIZZ010000053">
    <property type="protein sequence ID" value="KAK5778572.1"/>
    <property type="molecule type" value="Genomic_DNA"/>
</dbReference>
<feature type="domain" description="DNA/RNA-binding" evidence="2">
    <location>
        <begin position="257"/>
        <end position="541"/>
    </location>
</feature>
<sequence>MDNCENNTIAKTTKEENVNNGKIIIAKTIFEVEIQLQNIFKSDVLNHDFTILNGFLTFAQSKLMNFLDSNLDLFINTVIDNKNQNDIQIGIDNIMTLLTLSWERLWNPIYRWFQSWHQSLVSINDPKKIKYPEFRKLNSNLSKFSKVINGQLIKLIDGILSNLNIEDIMPYHLLIKNILILKEIDFKVKEENIGKGNDKRIKIVKDKPILIQGVILIFHRCLLYLGCVNKYKAIMAKASPNNFMTDFKVSLKFIESSIVLSPSLGESYFQRSLIELQCNHIGLTVYDLLRASLTSFPHGQALSLYQTIIHNIDSPLNNKVKKMISSIYMDSMGNSEKLINKEIIEFFILALIGSKLSPETWVDPNNKLNLNGSKISLKQLEMMFFEKVSTRYIKNMELILKNLLMLFGSFHLQVIQWLKSSNIKNTPLCELEIYDLSLLKFIFKYMDTIIDKVVLDHWDKDLNNFEYLAIIRIIFLWLQTNKFALDYSRDDPFFNQKLASLLNSIIQSRITKNVLYNDENILVKRQYIFEEEIMLRDFACVTVPKFVGISDEDIYKQGTSVDRFYGYILDDNDNANKTEMTVKGDNYIRLESIVILGKQYMKFNRCGIKLNEETGQYNIPLQLTKAVTIKSAPKKIINLEKIKPNRGILKLKKKPNKELITVKTKDKGVLSFEEIEAKQKDNQQKHSIEWGYSGSSAVAPSSITVKPSFRLYDSNELVTKKTESTPVLSPRNNKENTDSNNILLHKDSSMNQVPLEKAFENMNIQGPNIPITSLDKENESRSGSTNYNFNAAQNIMAYPPGIIPPAPAPVNTMFSSYMNTPLAHTSFNPTPGVSQDMFVKNMTCPSRYTSNPIQYISQPSMIQTYSGYAFQPQVSHSSNLGVQPGNYFYQNDYTGNVGSYINNSPGIISQMSSTPSPYPNQHMSQGYPTFHT</sequence>
<dbReference type="Proteomes" id="UP001306508">
    <property type="component" value="Unassembled WGS sequence"/>
</dbReference>
<dbReference type="Pfam" id="PF10373">
    <property type="entry name" value="EST1_DNA_bind"/>
    <property type="match status" value="1"/>
</dbReference>
<accession>A0AAN7WMA1</accession>
<comment type="caution">
    <text evidence="4">The sequence shown here is derived from an EMBL/GenBank/DDBJ whole genome shotgun (WGS) entry which is preliminary data.</text>
</comment>
<evidence type="ECO:0000259" key="3">
    <source>
        <dbReference type="Pfam" id="PF10374"/>
    </source>
</evidence>
<dbReference type="Gene3D" id="1.25.40.10">
    <property type="entry name" value="Tetratricopeptide repeat domain"/>
    <property type="match status" value="1"/>
</dbReference>
<organism evidence="4 5">
    <name type="scientific">Arxiozyma heterogenica</name>
    <dbReference type="NCBI Taxonomy" id="278026"/>
    <lineage>
        <taxon>Eukaryota</taxon>
        <taxon>Fungi</taxon>
        <taxon>Dikarya</taxon>
        <taxon>Ascomycota</taxon>
        <taxon>Saccharomycotina</taxon>
        <taxon>Saccharomycetes</taxon>
        <taxon>Saccharomycetales</taxon>
        <taxon>Saccharomycetaceae</taxon>
        <taxon>Arxiozyma</taxon>
    </lineage>
</organism>
<evidence type="ECO:0000313" key="5">
    <source>
        <dbReference type="Proteomes" id="UP001306508"/>
    </source>
</evidence>
<name>A0AAN7WMA1_9SACH</name>
<dbReference type="InterPro" id="IPR018834">
    <property type="entry name" value="DNA/RNA-bd_Est1-type"/>
</dbReference>
<feature type="region of interest" description="Disordered" evidence="1">
    <location>
        <begin position="722"/>
        <end position="741"/>
    </location>
</feature>
<protein>
    <submittedName>
        <fullName evidence="4">Uncharacterized protein</fullName>
    </submittedName>
</protein>
<reference evidence="5" key="1">
    <citation type="submission" date="2023-07" db="EMBL/GenBank/DDBJ databases">
        <title>A draft genome of Kazachstania heterogenica Y-27499.</title>
        <authorList>
            <person name="Donic C."/>
            <person name="Kralova J.S."/>
            <person name="Fidel L."/>
            <person name="Ben-Dor S."/>
            <person name="Jung S."/>
        </authorList>
    </citation>
    <scope>NUCLEOTIDE SEQUENCE [LARGE SCALE GENOMIC DNA]</scope>
    <source>
        <strain evidence="5">Y27499</strain>
    </source>
</reference>
<keyword evidence="5" id="KW-1185">Reference proteome</keyword>
<dbReference type="AlphaFoldDB" id="A0AAN7WMA1"/>